<evidence type="ECO:0000256" key="3">
    <source>
        <dbReference type="SAM" id="Phobius"/>
    </source>
</evidence>
<feature type="transmembrane region" description="Helical" evidence="3">
    <location>
        <begin position="46"/>
        <end position="66"/>
    </location>
</feature>
<proteinExistence type="predicted"/>
<evidence type="ECO:0000256" key="2">
    <source>
        <dbReference type="ARBA" id="ARBA00023136"/>
    </source>
</evidence>
<dbReference type="Proteomes" id="UP000466906">
    <property type="component" value="Chromosome"/>
</dbReference>
<dbReference type="PANTHER" id="PTHR37042:SF4">
    <property type="entry name" value="OUTER MEMBRANE PROTEIN RV1973"/>
    <property type="match status" value="1"/>
</dbReference>
<keyword evidence="3" id="KW-1133">Transmembrane helix</keyword>
<evidence type="ECO:0000313" key="4">
    <source>
        <dbReference type="EMBL" id="BBX26230.1"/>
    </source>
</evidence>
<reference evidence="4 5" key="1">
    <citation type="journal article" date="2019" name="Emerg. Microbes Infect.">
        <title>Comprehensive subspecies identification of 175 nontuberculous mycobacteria species based on 7547 genomic profiles.</title>
        <authorList>
            <person name="Matsumoto Y."/>
            <person name="Kinjo T."/>
            <person name="Motooka D."/>
            <person name="Nabeya D."/>
            <person name="Jung N."/>
            <person name="Uechi K."/>
            <person name="Horii T."/>
            <person name="Iida T."/>
            <person name="Fujita J."/>
            <person name="Nakamura S."/>
        </authorList>
    </citation>
    <scope>NUCLEOTIDE SEQUENCE [LARGE SCALE GENOMIC DNA]</scope>
    <source>
        <strain evidence="4 5">JCM 12272</strain>
    </source>
</reference>
<dbReference type="PANTHER" id="PTHR37042">
    <property type="entry name" value="OUTER MEMBRANE PROTEIN RV1973"/>
    <property type="match status" value="1"/>
</dbReference>
<sequence length="199" mass="21295">MAVAVDDTEVSLDEVESVVLPDESPEDELAAEAESPIRSRSALLRALALGSTMTVVVGGLVGWLGYQVNRSQTVAQTQARFLQAGRQAAVNLTTIDFVSVDADIQRVLDSAIGDFHDDFQQRSNAFADVVRQVQSKSEGTIAEAGIESVADGSARVLVAASVRTSNAGVPEGQARHWRMRITLEQVGDEIKVSNVEFVP</sequence>
<evidence type="ECO:0000256" key="1">
    <source>
        <dbReference type="ARBA" id="ARBA00004370"/>
    </source>
</evidence>
<protein>
    <recommendedName>
        <fullName evidence="6">Mce associated membrane protein</fullName>
    </recommendedName>
</protein>
<evidence type="ECO:0000313" key="5">
    <source>
        <dbReference type="Proteomes" id="UP000466906"/>
    </source>
</evidence>
<evidence type="ECO:0008006" key="6">
    <source>
        <dbReference type="Google" id="ProtNLM"/>
    </source>
</evidence>
<accession>A0A6N4UN33</accession>
<dbReference type="AlphaFoldDB" id="A0A6N4UN33"/>
<dbReference type="GO" id="GO:0016020">
    <property type="term" value="C:membrane"/>
    <property type="evidence" value="ECO:0007669"/>
    <property type="project" value="UniProtKB-SubCell"/>
</dbReference>
<dbReference type="KEGG" id="malv:MALV_13550"/>
<comment type="subcellular location">
    <subcellularLocation>
        <location evidence="1">Membrane</location>
    </subcellularLocation>
</comment>
<gene>
    <name evidence="4" type="ORF">MALV_13550</name>
</gene>
<keyword evidence="3" id="KW-0812">Transmembrane</keyword>
<name>A0A6N4UN33_9MYCO</name>
<keyword evidence="5" id="KW-1185">Reference proteome</keyword>
<keyword evidence="2 3" id="KW-0472">Membrane</keyword>
<organism evidence="4 5">
    <name type="scientific">Mycolicibacterium alvei</name>
    <dbReference type="NCBI Taxonomy" id="67081"/>
    <lineage>
        <taxon>Bacteria</taxon>
        <taxon>Bacillati</taxon>
        <taxon>Actinomycetota</taxon>
        <taxon>Actinomycetes</taxon>
        <taxon>Mycobacteriales</taxon>
        <taxon>Mycobacteriaceae</taxon>
        <taxon>Mycolicibacterium</taxon>
    </lineage>
</organism>
<dbReference type="RefSeq" id="WP_163662229.1">
    <property type="nucleotide sequence ID" value="NZ_AP022565.1"/>
</dbReference>
<dbReference type="EMBL" id="AP022565">
    <property type="protein sequence ID" value="BBX26230.1"/>
    <property type="molecule type" value="Genomic_DNA"/>
</dbReference>